<evidence type="ECO:0000313" key="2">
    <source>
        <dbReference type="EMBL" id="MDR6243972.1"/>
    </source>
</evidence>
<evidence type="ECO:0000313" key="3">
    <source>
        <dbReference type="Proteomes" id="UP001185028"/>
    </source>
</evidence>
<proteinExistence type="predicted"/>
<accession>A0ABU1J044</accession>
<feature type="transmembrane region" description="Helical" evidence="1">
    <location>
        <begin position="255"/>
        <end position="272"/>
    </location>
</feature>
<keyword evidence="1" id="KW-0812">Transmembrane</keyword>
<feature type="transmembrane region" description="Helical" evidence="1">
    <location>
        <begin position="132"/>
        <end position="157"/>
    </location>
</feature>
<name>A0ABU1J044_9BACL</name>
<evidence type="ECO:0000256" key="1">
    <source>
        <dbReference type="SAM" id="Phobius"/>
    </source>
</evidence>
<keyword evidence="1" id="KW-0472">Membrane</keyword>
<sequence length="280" mass="32529">MNNIEEFAQNSVQRMRLNQNKAKEVKIEIIDHLYELKRELCSKGIDKELAEQLAFEKLGKVDLMLRWHERKTFQLVSSAIVYVVFYLLTYLFAHNWLEISKYIEANLIAIIPIVFTSFYFISINRSFDHIDFLYKCLIIPLFIVEKITLPIFAYLMFNRYANHSFSDIAGFTDSQYPLILIKGLVGGIQFYSEYYMLSSVFVLLAVFLVMDKLKSLIDVSLTFILVVYVNMIVTALVMIYGITDNVFGGATNAKVMMIIMVYLLCNVVVLLIHRKRVRTA</sequence>
<keyword evidence="1" id="KW-1133">Transmembrane helix</keyword>
<feature type="transmembrane region" description="Helical" evidence="1">
    <location>
        <begin position="73"/>
        <end position="93"/>
    </location>
</feature>
<organism evidence="2 3">
    <name type="scientific">Paenibacillus hunanensis</name>
    <dbReference type="NCBI Taxonomy" id="539262"/>
    <lineage>
        <taxon>Bacteria</taxon>
        <taxon>Bacillati</taxon>
        <taxon>Bacillota</taxon>
        <taxon>Bacilli</taxon>
        <taxon>Bacillales</taxon>
        <taxon>Paenibacillaceae</taxon>
        <taxon>Paenibacillus</taxon>
    </lineage>
</organism>
<feature type="transmembrane region" description="Helical" evidence="1">
    <location>
        <begin position="194"/>
        <end position="210"/>
    </location>
</feature>
<reference evidence="2 3" key="1">
    <citation type="submission" date="2023-07" db="EMBL/GenBank/DDBJ databases">
        <title>Genomic Encyclopedia of Type Strains, Phase IV (KMG-IV): sequencing the most valuable type-strain genomes for metagenomic binning, comparative biology and taxonomic classification.</title>
        <authorList>
            <person name="Goeker M."/>
        </authorList>
    </citation>
    <scope>NUCLEOTIDE SEQUENCE [LARGE SCALE GENOMIC DNA]</scope>
    <source>
        <strain evidence="2 3">DSM 22170</strain>
    </source>
</reference>
<protein>
    <submittedName>
        <fullName evidence="2">Uncharacterized protein</fullName>
    </submittedName>
</protein>
<comment type="caution">
    <text evidence="2">The sequence shown here is derived from an EMBL/GenBank/DDBJ whole genome shotgun (WGS) entry which is preliminary data.</text>
</comment>
<feature type="transmembrane region" description="Helical" evidence="1">
    <location>
        <begin position="99"/>
        <end position="120"/>
    </location>
</feature>
<dbReference type="RefSeq" id="WP_188775889.1">
    <property type="nucleotide sequence ID" value="NZ_BMMB01000005.1"/>
</dbReference>
<feature type="transmembrane region" description="Helical" evidence="1">
    <location>
        <begin position="222"/>
        <end position="243"/>
    </location>
</feature>
<keyword evidence="3" id="KW-1185">Reference proteome</keyword>
<dbReference type="EMBL" id="JAVDQH010000006">
    <property type="protein sequence ID" value="MDR6243972.1"/>
    <property type="molecule type" value="Genomic_DNA"/>
</dbReference>
<gene>
    <name evidence="2" type="ORF">JOC58_001865</name>
</gene>
<dbReference type="Proteomes" id="UP001185028">
    <property type="component" value="Unassembled WGS sequence"/>
</dbReference>